<gene>
    <name evidence="5" type="ORF">M3P09_00285</name>
</gene>
<dbReference type="EMBL" id="JAMFLZ010000001">
    <property type="protein sequence ID" value="MCL6293418.1"/>
    <property type="molecule type" value="Genomic_DNA"/>
</dbReference>
<keyword evidence="3" id="KW-0732">Signal</keyword>
<evidence type="ECO:0000259" key="4">
    <source>
        <dbReference type="Pfam" id="PF24517"/>
    </source>
</evidence>
<sequence>MADLRAIGLKLLVFFFVSCVKKGNLEYTFDISNGGNDAVLSFPKTKNNYGDHIEINIFCDTINGIKYINRAILDFNLEELPKNVEVDSVVLQLFFNDNSGLYKIKKPGHSGNTKLIVENVLSNWSEDKINWSKYPKIGKKKLYFGAHKTFEQDFRFNISELVINKKKKLIKTNGFLLRLEQEKTGNYLHFCSKENKSIYCNSAKLKVYVKK</sequence>
<dbReference type="Pfam" id="PF24517">
    <property type="entry name" value="CBM96"/>
    <property type="match status" value="1"/>
</dbReference>
<comment type="caution">
    <text evidence="5">The sequence shown here is derived from an EMBL/GenBank/DDBJ whole genome shotgun (WGS) entry which is preliminary data.</text>
</comment>
<dbReference type="Proteomes" id="UP001165381">
    <property type="component" value="Unassembled WGS sequence"/>
</dbReference>
<evidence type="ECO:0000256" key="1">
    <source>
        <dbReference type="ARBA" id="ARBA00004613"/>
    </source>
</evidence>
<keyword evidence="6" id="KW-1185">Reference proteome</keyword>
<dbReference type="InterPro" id="IPR055372">
    <property type="entry name" value="CBM96"/>
</dbReference>
<reference evidence="5" key="1">
    <citation type="submission" date="2022-05" db="EMBL/GenBank/DDBJ databases">
        <authorList>
            <person name="Park J.-S."/>
        </authorList>
    </citation>
    <scope>NUCLEOTIDE SEQUENCE</scope>
    <source>
        <strain evidence="5">2012CJ34-3</strain>
    </source>
</reference>
<evidence type="ECO:0000256" key="3">
    <source>
        <dbReference type="ARBA" id="ARBA00022729"/>
    </source>
</evidence>
<evidence type="ECO:0000313" key="6">
    <source>
        <dbReference type="Proteomes" id="UP001165381"/>
    </source>
</evidence>
<feature type="domain" description="Carbohydrate-binding module family 96" evidence="4">
    <location>
        <begin position="43"/>
        <end position="197"/>
    </location>
</feature>
<name>A0ABT0Q9W7_9FLAO</name>
<dbReference type="RefSeq" id="WP_249971594.1">
    <property type="nucleotide sequence ID" value="NZ_JAMFLZ010000001.1"/>
</dbReference>
<keyword evidence="2" id="KW-0964">Secreted</keyword>
<organism evidence="5 6">
    <name type="scientific">Jejuia spongiicola</name>
    <dbReference type="NCBI Taxonomy" id="2942207"/>
    <lineage>
        <taxon>Bacteria</taxon>
        <taxon>Pseudomonadati</taxon>
        <taxon>Bacteroidota</taxon>
        <taxon>Flavobacteriia</taxon>
        <taxon>Flavobacteriales</taxon>
        <taxon>Flavobacteriaceae</taxon>
        <taxon>Jejuia</taxon>
    </lineage>
</organism>
<evidence type="ECO:0000313" key="5">
    <source>
        <dbReference type="EMBL" id="MCL6293418.1"/>
    </source>
</evidence>
<evidence type="ECO:0000256" key="2">
    <source>
        <dbReference type="ARBA" id="ARBA00022525"/>
    </source>
</evidence>
<dbReference type="NCBIfam" id="NF033679">
    <property type="entry name" value="DNRLRE_dom"/>
    <property type="match status" value="1"/>
</dbReference>
<comment type="subcellular location">
    <subcellularLocation>
        <location evidence="1">Secreted</location>
    </subcellularLocation>
</comment>
<accession>A0ABT0Q9W7</accession>
<protein>
    <submittedName>
        <fullName evidence="5">DNRLRE domain-containing protein</fullName>
    </submittedName>
</protein>
<proteinExistence type="predicted"/>